<dbReference type="PANTHER" id="PTHR42901:SF1">
    <property type="entry name" value="ALCOHOL DEHYDROGENASE"/>
    <property type="match status" value="1"/>
</dbReference>
<dbReference type="OrthoDB" id="9775296at2"/>
<dbReference type="EMBL" id="SGXD01000005">
    <property type="protein sequence ID" value="RZS80194.1"/>
    <property type="molecule type" value="Genomic_DNA"/>
</dbReference>
<dbReference type="AlphaFoldDB" id="A0A4V2F2V3"/>
<evidence type="ECO:0000313" key="3">
    <source>
        <dbReference type="EMBL" id="RZS80194.1"/>
    </source>
</evidence>
<dbReference type="FunFam" id="3.40.50.720:FF:000047">
    <property type="entry name" value="NADP-dependent L-serine/L-allo-threonine dehydrogenase"/>
    <property type="match status" value="1"/>
</dbReference>
<keyword evidence="2" id="KW-0560">Oxidoreductase</keyword>
<dbReference type="GO" id="GO:0016616">
    <property type="term" value="F:oxidoreductase activity, acting on the CH-OH group of donors, NAD or NADP as acceptor"/>
    <property type="evidence" value="ECO:0007669"/>
    <property type="project" value="UniProtKB-ARBA"/>
</dbReference>
<comment type="similarity">
    <text evidence="1">Belongs to the short-chain dehydrogenases/reductases (SDR) family.</text>
</comment>
<dbReference type="SUPFAM" id="SSF51735">
    <property type="entry name" value="NAD(P)-binding Rossmann-fold domains"/>
    <property type="match status" value="1"/>
</dbReference>
<organism evidence="3 4">
    <name type="scientific">Motilibacter rhizosphaerae</name>
    <dbReference type="NCBI Taxonomy" id="598652"/>
    <lineage>
        <taxon>Bacteria</taxon>
        <taxon>Bacillati</taxon>
        <taxon>Actinomycetota</taxon>
        <taxon>Actinomycetes</taxon>
        <taxon>Motilibacterales</taxon>
        <taxon>Motilibacteraceae</taxon>
        <taxon>Motilibacter</taxon>
    </lineage>
</organism>
<sequence length="246" mass="25652">MATAVVTGASSGIGEATAYALAEAGFDLLLGARRQDRLAEVAEKARAAGVSVEARPLDVTSTASVQEFAAGHDAVEVVIANAGGALGLDPVEGFDEEQWRWMYDANVTGVARTVRAFLPALRASGDGRIAVVTSVAGHQTYPGGGGYTAVKHAAAAVVDTLRVELLGEPVRVLEVAPGMVETEFSKVRFSGDEERAAGVYQGVTPLTAGDVAEAITWAVTRPAHVVVARLDLMPRDQASARDLNRR</sequence>
<gene>
    <name evidence="3" type="ORF">EV189_3677</name>
</gene>
<accession>A0A4V2F2V3</accession>
<proteinExistence type="inferred from homology"/>
<dbReference type="PRINTS" id="PR00081">
    <property type="entry name" value="GDHRDH"/>
</dbReference>
<dbReference type="Pfam" id="PF00106">
    <property type="entry name" value="adh_short"/>
    <property type="match status" value="1"/>
</dbReference>
<keyword evidence="4" id="KW-1185">Reference proteome</keyword>
<evidence type="ECO:0000256" key="1">
    <source>
        <dbReference type="ARBA" id="ARBA00006484"/>
    </source>
</evidence>
<dbReference type="InterPro" id="IPR036291">
    <property type="entry name" value="NAD(P)-bd_dom_sf"/>
</dbReference>
<dbReference type="RefSeq" id="WP_130494389.1">
    <property type="nucleotide sequence ID" value="NZ_SGXD01000005.1"/>
</dbReference>
<dbReference type="Proteomes" id="UP000293638">
    <property type="component" value="Unassembled WGS sequence"/>
</dbReference>
<dbReference type="PANTHER" id="PTHR42901">
    <property type="entry name" value="ALCOHOL DEHYDROGENASE"/>
    <property type="match status" value="1"/>
</dbReference>
<dbReference type="Gene3D" id="3.40.50.720">
    <property type="entry name" value="NAD(P)-binding Rossmann-like Domain"/>
    <property type="match status" value="1"/>
</dbReference>
<name>A0A4V2F2V3_9ACTN</name>
<evidence type="ECO:0000256" key="2">
    <source>
        <dbReference type="ARBA" id="ARBA00023002"/>
    </source>
</evidence>
<dbReference type="InterPro" id="IPR002347">
    <property type="entry name" value="SDR_fam"/>
</dbReference>
<reference evidence="3 4" key="1">
    <citation type="submission" date="2019-02" db="EMBL/GenBank/DDBJ databases">
        <title>Genomic Encyclopedia of Type Strains, Phase IV (KMG-IV): sequencing the most valuable type-strain genomes for metagenomic binning, comparative biology and taxonomic classification.</title>
        <authorList>
            <person name="Goeker M."/>
        </authorList>
    </citation>
    <scope>NUCLEOTIDE SEQUENCE [LARGE SCALE GENOMIC DNA]</scope>
    <source>
        <strain evidence="3 4">DSM 45622</strain>
    </source>
</reference>
<comment type="caution">
    <text evidence="3">The sequence shown here is derived from an EMBL/GenBank/DDBJ whole genome shotgun (WGS) entry which is preliminary data.</text>
</comment>
<evidence type="ECO:0000313" key="4">
    <source>
        <dbReference type="Proteomes" id="UP000293638"/>
    </source>
</evidence>
<protein>
    <submittedName>
        <fullName evidence="3">NADP-dependent 3-hydroxy acid dehydrogenase YdfG</fullName>
    </submittedName>
</protein>